<feature type="chain" id="PRO_5046898124" evidence="2">
    <location>
        <begin position="22"/>
        <end position="322"/>
    </location>
</feature>
<proteinExistence type="inferred from homology"/>
<dbReference type="PIRSF" id="PIRSF017082">
    <property type="entry name" value="YflP"/>
    <property type="match status" value="1"/>
</dbReference>
<evidence type="ECO:0000313" key="3">
    <source>
        <dbReference type="EMBL" id="MBS7812979.1"/>
    </source>
</evidence>
<keyword evidence="4" id="KW-1185">Reference proteome</keyword>
<protein>
    <submittedName>
        <fullName evidence="3">Tripartite tricarboxylate transporter substrate binding protein</fullName>
    </submittedName>
</protein>
<dbReference type="Pfam" id="PF03401">
    <property type="entry name" value="TctC"/>
    <property type="match status" value="1"/>
</dbReference>
<organism evidence="3 4">
    <name type="scientific">Roseococcus pinisoli</name>
    <dbReference type="NCBI Taxonomy" id="2835040"/>
    <lineage>
        <taxon>Bacteria</taxon>
        <taxon>Pseudomonadati</taxon>
        <taxon>Pseudomonadota</taxon>
        <taxon>Alphaproteobacteria</taxon>
        <taxon>Acetobacterales</taxon>
        <taxon>Roseomonadaceae</taxon>
        <taxon>Roseococcus</taxon>
    </lineage>
</organism>
<dbReference type="Proteomes" id="UP000766336">
    <property type="component" value="Unassembled WGS sequence"/>
</dbReference>
<feature type="signal peptide" evidence="2">
    <location>
        <begin position="1"/>
        <end position="21"/>
    </location>
</feature>
<dbReference type="InterPro" id="IPR005064">
    <property type="entry name" value="BUG"/>
</dbReference>
<dbReference type="InterPro" id="IPR042100">
    <property type="entry name" value="Bug_dom1"/>
</dbReference>
<dbReference type="CDD" id="cd07012">
    <property type="entry name" value="PBP2_Bug_TTT"/>
    <property type="match status" value="1"/>
</dbReference>
<name>A0ABS5QHA1_9PROT</name>
<accession>A0ABS5QHA1</accession>
<sequence>MKRRSALALLATPALAAPALAQAQAAWPQRPIRIMVPFPPGGSNDVIARPLAERMQQRLGQPVVIENRPGAGGSIGAGQVAQSAPDGHTLMISSSSFAASAAIQQTSYDAIRSFDTVSLLARAPFLVLTNPNFPPRDINELIAYCRARPGEIDFASSGPGGINHFVTELFALRAGLQLNHVPYRGMPPAVTDLIAGHIPLLITTMASASAAIRENRARLLAYCAPGAPAGSPPAPTVKEATGIDYEASIWWGLLAPRGIPAEPLRVLNAAVAASLAEPEVARIYEAEGATTDPSTPQHYAEVLRRDIAAFREVAQAANIRLD</sequence>
<dbReference type="RefSeq" id="WP_213671685.1">
    <property type="nucleotide sequence ID" value="NZ_JAHCDA010000004.1"/>
</dbReference>
<evidence type="ECO:0000256" key="2">
    <source>
        <dbReference type="SAM" id="SignalP"/>
    </source>
</evidence>
<dbReference type="SUPFAM" id="SSF53850">
    <property type="entry name" value="Periplasmic binding protein-like II"/>
    <property type="match status" value="1"/>
</dbReference>
<dbReference type="Gene3D" id="3.40.190.10">
    <property type="entry name" value="Periplasmic binding protein-like II"/>
    <property type="match status" value="1"/>
</dbReference>
<comment type="similarity">
    <text evidence="1">Belongs to the UPF0065 (bug) family.</text>
</comment>
<dbReference type="EMBL" id="JAHCDA010000004">
    <property type="protein sequence ID" value="MBS7812979.1"/>
    <property type="molecule type" value="Genomic_DNA"/>
</dbReference>
<evidence type="ECO:0000256" key="1">
    <source>
        <dbReference type="ARBA" id="ARBA00006987"/>
    </source>
</evidence>
<evidence type="ECO:0000313" key="4">
    <source>
        <dbReference type="Proteomes" id="UP000766336"/>
    </source>
</evidence>
<dbReference type="PANTHER" id="PTHR42928:SF5">
    <property type="entry name" value="BLR1237 PROTEIN"/>
    <property type="match status" value="1"/>
</dbReference>
<dbReference type="Gene3D" id="3.40.190.150">
    <property type="entry name" value="Bordetella uptake gene, domain 1"/>
    <property type="match status" value="1"/>
</dbReference>
<reference evidence="3 4" key="1">
    <citation type="submission" date="2021-05" db="EMBL/GenBank/DDBJ databases">
        <title>Roseococcus sp. XZZS9, whole genome shotgun sequencing project.</title>
        <authorList>
            <person name="Zhao G."/>
            <person name="Shen L."/>
        </authorList>
    </citation>
    <scope>NUCLEOTIDE SEQUENCE [LARGE SCALE GENOMIC DNA]</scope>
    <source>
        <strain evidence="3 4">XZZS9</strain>
    </source>
</reference>
<keyword evidence="2" id="KW-0732">Signal</keyword>
<comment type="caution">
    <text evidence="3">The sequence shown here is derived from an EMBL/GenBank/DDBJ whole genome shotgun (WGS) entry which is preliminary data.</text>
</comment>
<gene>
    <name evidence="3" type="ORF">KHU32_18670</name>
</gene>
<dbReference type="PANTHER" id="PTHR42928">
    <property type="entry name" value="TRICARBOXYLATE-BINDING PROTEIN"/>
    <property type="match status" value="1"/>
</dbReference>